<dbReference type="InterPro" id="IPR042044">
    <property type="entry name" value="EXOC6PINT-1/Sec15/Tip20_C_dom2"/>
</dbReference>
<reference evidence="1" key="2">
    <citation type="submission" date="2020-07" db="EMBL/GenBank/DDBJ databases">
        <authorList>
            <person name="Vera ALvarez R."/>
            <person name="Arias-Moreno D.M."/>
            <person name="Jimenez-Jacinto V."/>
            <person name="Jimenez-Bremont J.F."/>
            <person name="Swaminathan K."/>
            <person name="Moose S.P."/>
            <person name="Guerrero-Gonzalez M.L."/>
            <person name="Marino-Ramirez L."/>
            <person name="Landsman D."/>
            <person name="Rodriguez-Kessler M."/>
            <person name="Delgado-Sanchez P."/>
        </authorList>
    </citation>
    <scope>NUCLEOTIDE SEQUENCE</scope>
    <source>
        <tissue evidence="1">Cladode</tissue>
    </source>
</reference>
<protein>
    <recommendedName>
        <fullName evidence="2">RINT1-like protein MAG2</fullName>
    </recommendedName>
</protein>
<proteinExistence type="predicted"/>
<name>A0A7C8YRW2_OPUST</name>
<accession>A0A7C8YRW2</accession>
<dbReference type="AlphaFoldDB" id="A0A7C8YRW2"/>
<dbReference type="Pfam" id="PF04437">
    <property type="entry name" value="RINT1_TIP1"/>
    <property type="match status" value="1"/>
</dbReference>
<dbReference type="PANTHER" id="PTHR13520:SF1">
    <property type="entry name" value="RINT1-LIKE PROTEIN MAG2"/>
    <property type="match status" value="1"/>
</dbReference>
<evidence type="ECO:0000313" key="1">
    <source>
        <dbReference type="EMBL" id="MBA4624370.1"/>
    </source>
</evidence>
<reference evidence="1" key="1">
    <citation type="journal article" date="2013" name="J. Plant Res.">
        <title>Effect of fungi and light on seed germination of three Opuntia species from semiarid lands of central Mexico.</title>
        <authorList>
            <person name="Delgado-Sanchez P."/>
            <person name="Jimenez-Bremont J.F."/>
            <person name="Guerrero-Gonzalez Mde L."/>
            <person name="Flores J."/>
        </authorList>
    </citation>
    <scope>NUCLEOTIDE SEQUENCE</scope>
    <source>
        <tissue evidence="1">Cladode</tissue>
    </source>
</reference>
<dbReference type="EMBL" id="GISG01047483">
    <property type="protein sequence ID" value="MBA4624370.1"/>
    <property type="molecule type" value="Transcribed_RNA"/>
</dbReference>
<sequence length="802" mass="90673">MESSSENLPPIASLSPSVISFLNYTFQPTHDLLNLCDSNRLVSELETQCSHLSQLLSDLMQRLDASLVSYSSFSDRIGASFNKSHSELEDLKFKLSPFASTSDSRGEKIVAQELAALAKEVARVEMVRKYAETALKLDSLVGEVEDAVSSVMSKNFNKYSIAQSPEELLVSAIDSLKFIEDVLASVTKAHPQWVRLISAADQRVDRALATLRPQAIADHRALIALLGWPPPLSTLSSSNLDTRRPYEMSNPLSELRGEFKKKYCESFTALCSLQELQQSRKSRQLQGYSGDVALHQPLWAIEELVNPLSLASHHHFKSWLKKPEFIFALVYKLIRDYIDSIDELLQPLVDEAMLKGYSCREEWISAMITSLTTYLAKEIFPSYVAQLNEESVTDVQQSRLAWLHLIDLMISFDKRIHDLVSHSGILVSVEDYSLLQRISSLSVFADRPDWLDMWAEIELGSILDILKPEMEDERNWTTKTHGAVPFLGSEDYKSPGISSLFLRHVSSVIDRCRSLPTLFLRSRFIRSVGAPIIQALLNSLLTKCLEAEGLTALADDDALTRVLTSINCARHLESVLKEWCEDVFFLEMGLAPDDESGKPFTENSLFTGVSEGVGNGVFDDEIQKMEEFRKEWIDKITNVVLRGFDSQIRGYLKNRKQWQEKLEEGWTVTPSFVVAMDYLQGKMSIIELGLNGIDFAAVWRNLARGIDRVIYTGILTNNAKFSRGGIERFGGDMDVLFGVFRTWCLRPEGFFPHVSEGLKLLKMEENHLQGLFNQGEEWMKNNGIRHFSVAEAEKMARCRVFL</sequence>
<organism evidence="1">
    <name type="scientific">Opuntia streptacantha</name>
    <name type="common">Prickly pear cactus</name>
    <name type="synonym">Opuntia cardona</name>
    <dbReference type="NCBI Taxonomy" id="393608"/>
    <lineage>
        <taxon>Eukaryota</taxon>
        <taxon>Viridiplantae</taxon>
        <taxon>Streptophyta</taxon>
        <taxon>Embryophyta</taxon>
        <taxon>Tracheophyta</taxon>
        <taxon>Spermatophyta</taxon>
        <taxon>Magnoliopsida</taxon>
        <taxon>eudicotyledons</taxon>
        <taxon>Gunneridae</taxon>
        <taxon>Pentapetalae</taxon>
        <taxon>Caryophyllales</taxon>
        <taxon>Cactineae</taxon>
        <taxon>Cactaceae</taxon>
        <taxon>Opuntioideae</taxon>
        <taxon>Opuntia</taxon>
    </lineage>
</organism>
<dbReference type="GO" id="GO:0006890">
    <property type="term" value="P:retrograde vesicle-mediated transport, Golgi to endoplasmic reticulum"/>
    <property type="evidence" value="ECO:0007669"/>
    <property type="project" value="InterPro"/>
</dbReference>
<dbReference type="PROSITE" id="PS51386">
    <property type="entry name" value="RINT1_TIP20"/>
    <property type="match status" value="1"/>
</dbReference>
<dbReference type="GO" id="GO:0006888">
    <property type="term" value="P:endoplasmic reticulum to Golgi vesicle-mediated transport"/>
    <property type="evidence" value="ECO:0007669"/>
    <property type="project" value="InterPro"/>
</dbReference>
<evidence type="ECO:0008006" key="2">
    <source>
        <dbReference type="Google" id="ProtNLM"/>
    </source>
</evidence>
<dbReference type="GO" id="GO:0070939">
    <property type="term" value="C:Dsl1/NZR complex"/>
    <property type="evidence" value="ECO:0007669"/>
    <property type="project" value="InterPro"/>
</dbReference>
<dbReference type="GO" id="GO:0060628">
    <property type="term" value="P:regulation of ER to Golgi vesicle-mediated transport"/>
    <property type="evidence" value="ECO:0007669"/>
    <property type="project" value="TreeGrafter"/>
</dbReference>
<dbReference type="PANTHER" id="PTHR13520">
    <property type="entry name" value="RAD50-INTERACTING PROTEIN 1 RINT-1"/>
    <property type="match status" value="1"/>
</dbReference>
<dbReference type="Gene3D" id="1.20.58.670">
    <property type="entry name" value="Dsl1p vesicle tethering complex, Tip20p subunit, domain D"/>
    <property type="match status" value="1"/>
</dbReference>
<dbReference type="InterPro" id="IPR007528">
    <property type="entry name" value="RINT1_Tip20"/>
</dbReference>